<evidence type="ECO:0000259" key="11">
    <source>
        <dbReference type="Pfam" id="PF00288"/>
    </source>
</evidence>
<comment type="function">
    <text evidence="10">Catalyzes the phosphorylation of the position 2 hydroxy group of 4-diphosphocytidyl-2C-methyl-D-erythritol.</text>
</comment>
<evidence type="ECO:0000256" key="5">
    <source>
        <dbReference type="ARBA" id="ARBA00022741"/>
    </source>
</evidence>
<feature type="active site" evidence="10">
    <location>
        <position position="130"/>
    </location>
</feature>
<dbReference type="InterPro" id="IPR036554">
    <property type="entry name" value="GHMP_kinase_C_sf"/>
</dbReference>
<dbReference type="GO" id="GO:0016114">
    <property type="term" value="P:terpenoid biosynthetic process"/>
    <property type="evidence" value="ECO:0007669"/>
    <property type="project" value="InterPro"/>
</dbReference>
<comment type="catalytic activity">
    <reaction evidence="10">
        <text>4-CDP-2-C-methyl-D-erythritol + ATP = 4-CDP-2-C-methyl-D-erythritol 2-phosphate + ADP + H(+)</text>
        <dbReference type="Rhea" id="RHEA:18437"/>
        <dbReference type="ChEBI" id="CHEBI:15378"/>
        <dbReference type="ChEBI" id="CHEBI:30616"/>
        <dbReference type="ChEBI" id="CHEBI:57823"/>
        <dbReference type="ChEBI" id="CHEBI:57919"/>
        <dbReference type="ChEBI" id="CHEBI:456216"/>
        <dbReference type="EC" id="2.7.1.148"/>
    </reaction>
</comment>
<dbReference type="SUPFAM" id="SSF55060">
    <property type="entry name" value="GHMP Kinase, C-terminal domain"/>
    <property type="match status" value="1"/>
</dbReference>
<evidence type="ECO:0000256" key="10">
    <source>
        <dbReference type="HAMAP-Rule" id="MF_00061"/>
    </source>
</evidence>
<dbReference type="PANTHER" id="PTHR43527:SF2">
    <property type="entry name" value="4-DIPHOSPHOCYTIDYL-2-C-METHYL-D-ERYTHRITOL KINASE, CHLOROPLASTIC"/>
    <property type="match status" value="1"/>
</dbReference>
<accession>A0A2T6BMN5</accession>
<evidence type="ECO:0000256" key="3">
    <source>
        <dbReference type="ARBA" id="ARBA00017473"/>
    </source>
</evidence>
<dbReference type="AlphaFoldDB" id="A0A2T6BMN5"/>
<comment type="caution">
    <text evidence="13">The sequence shown here is derived from an EMBL/GenBank/DDBJ whole genome shotgun (WGS) entry which is preliminary data.</text>
</comment>
<comment type="similarity">
    <text evidence="1 10">Belongs to the GHMP kinase family. IspE subfamily.</text>
</comment>
<keyword evidence="14" id="KW-1185">Reference proteome</keyword>
<keyword evidence="5 10" id="KW-0547">Nucleotide-binding</keyword>
<evidence type="ECO:0000256" key="9">
    <source>
        <dbReference type="ARBA" id="ARBA00032554"/>
    </source>
</evidence>
<dbReference type="RefSeq" id="WP_107845452.1">
    <property type="nucleotide sequence ID" value="NZ_QBKS01000001.1"/>
</dbReference>
<evidence type="ECO:0000256" key="4">
    <source>
        <dbReference type="ARBA" id="ARBA00022679"/>
    </source>
</evidence>
<dbReference type="Proteomes" id="UP000243978">
    <property type="component" value="Unassembled WGS sequence"/>
</dbReference>
<dbReference type="Pfam" id="PF00288">
    <property type="entry name" value="GHMP_kinases_N"/>
    <property type="match status" value="1"/>
</dbReference>
<dbReference type="NCBIfam" id="NF011202">
    <property type="entry name" value="PRK14608.1"/>
    <property type="match status" value="1"/>
</dbReference>
<keyword evidence="7 10" id="KW-0067">ATP-binding</keyword>
<evidence type="ECO:0000313" key="14">
    <source>
        <dbReference type="Proteomes" id="UP000243978"/>
    </source>
</evidence>
<name>A0A2T6BMN5_9RHOB</name>
<dbReference type="InterPro" id="IPR020568">
    <property type="entry name" value="Ribosomal_Su5_D2-typ_SF"/>
</dbReference>
<evidence type="ECO:0000313" key="13">
    <source>
        <dbReference type="EMBL" id="PTX57348.1"/>
    </source>
</evidence>
<dbReference type="Pfam" id="PF08544">
    <property type="entry name" value="GHMP_kinases_C"/>
    <property type="match status" value="1"/>
</dbReference>
<reference evidence="13 14" key="1">
    <citation type="submission" date="2018-04" db="EMBL/GenBank/DDBJ databases">
        <title>Genomic Encyclopedia of Archaeal and Bacterial Type Strains, Phase II (KMG-II): from individual species to whole genera.</title>
        <authorList>
            <person name="Goeker M."/>
        </authorList>
    </citation>
    <scope>NUCLEOTIDE SEQUENCE [LARGE SCALE GENOMIC DNA]</scope>
    <source>
        <strain evidence="13 14">DSM 100977</strain>
    </source>
</reference>
<dbReference type="InterPro" id="IPR014721">
    <property type="entry name" value="Ribsml_uS5_D2-typ_fold_subgr"/>
</dbReference>
<evidence type="ECO:0000256" key="2">
    <source>
        <dbReference type="ARBA" id="ARBA00012052"/>
    </source>
</evidence>
<protein>
    <recommendedName>
        <fullName evidence="3 10">4-diphosphocytidyl-2-C-methyl-D-erythritol kinase</fullName>
        <shortName evidence="10">CMK</shortName>
        <ecNumber evidence="2 10">2.7.1.148</ecNumber>
    </recommendedName>
    <alternativeName>
        <fullName evidence="9 10">4-(cytidine-5'-diphospho)-2-C-methyl-D-erythritol kinase</fullName>
    </alternativeName>
</protein>
<keyword evidence="8 10" id="KW-0414">Isoprene biosynthesis</keyword>
<dbReference type="Gene3D" id="3.30.230.10">
    <property type="match status" value="1"/>
</dbReference>
<proteinExistence type="inferred from homology"/>
<sequence>MVEEFAAAKVNLTLHITGQRADGYHLLDSLVAFADVGDTVRAEPADQISLKVDGPEAASVPLTDDNSVVMAARHAAPGTGARLHLTKVLPVASGIGGGTADAAAAFRAMRRLTGHTDAPRVEDVEALGADVPVCLFSRTARMRGIGERLDFVDLPRLPAVLVNPRVEVSTPAVFKRIAHKDNSAMPDIPVLADVSAVAAWLGAQRNDMQAAAIDLVPPIAQTLEVLGHTEPLLARMSGSGATCFGIYADDEAARNAAAQISKAHPDWWVAPCHLS</sequence>
<dbReference type="GO" id="GO:0050515">
    <property type="term" value="F:4-(cytidine 5'-diphospho)-2-C-methyl-D-erythritol kinase activity"/>
    <property type="evidence" value="ECO:0007669"/>
    <property type="project" value="UniProtKB-UniRule"/>
</dbReference>
<dbReference type="UniPathway" id="UPA00056">
    <property type="reaction ID" value="UER00094"/>
</dbReference>
<gene>
    <name evidence="10" type="primary">ispE</name>
    <name evidence="13" type="ORF">C8N43_2015</name>
</gene>
<keyword evidence="6 10" id="KW-0418">Kinase</keyword>
<dbReference type="PANTHER" id="PTHR43527">
    <property type="entry name" value="4-DIPHOSPHOCYTIDYL-2-C-METHYL-D-ERYTHRITOL KINASE, CHLOROPLASTIC"/>
    <property type="match status" value="1"/>
</dbReference>
<evidence type="ECO:0000256" key="7">
    <source>
        <dbReference type="ARBA" id="ARBA00022840"/>
    </source>
</evidence>
<evidence type="ECO:0000256" key="1">
    <source>
        <dbReference type="ARBA" id="ARBA00009684"/>
    </source>
</evidence>
<evidence type="ECO:0000256" key="6">
    <source>
        <dbReference type="ARBA" id="ARBA00022777"/>
    </source>
</evidence>
<keyword evidence="4 10" id="KW-0808">Transferase</keyword>
<dbReference type="InterPro" id="IPR013750">
    <property type="entry name" value="GHMP_kinase_C_dom"/>
</dbReference>
<feature type="domain" description="GHMP kinase N-terminal" evidence="11">
    <location>
        <begin position="70"/>
        <end position="136"/>
    </location>
</feature>
<evidence type="ECO:0000256" key="8">
    <source>
        <dbReference type="ARBA" id="ARBA00023229"/>
    </source>
</evidence>
<dbReference type="GO" id="GO:0005524">
    <property type="term" value="F:ATP binding"/>
    <property type="evidence" value="ECO:0007669"/>
    <property type="project" value="UniProtKB-UniRule"/>
</dbReference>
<comment type="pathway">
    <text evidence="10">Isoprenoid biosynthesis; isopentenyl diphosphate biosynthesis via DXP pathway; isopentenyl diphosphate from 1-deoxy-D-xylulose 5-phosphate: step 3/6.</text>
</comment>
<dbReference type="EC" id="2.7.1.148" evidence="2 10"/>
<dbReference type="HAMAP" id="MF_00061">
    <property type="entry name" value="IspE"/>
    <property type="match status" value="1"/>
</dbReference>
<dbReference type="InterPro" id="IPR006204">
    <property type="entry name" value="GHMP_kinase_N_dom"/>
</dbReference>
<feature type="domain" description="GHMP kinase C-terminal" evidence="12">
    <location>
        <begin position="200"/>
        <end position="264"/>
    </location>
</feature>
<dbReference type="InterPro" id="IPR004424">
    <property type="entry name" value="IspE"/>
</dbReference>
<comment type="caution">
    <text evidence="10">Lacks conserved residue(s) required for the propagation of feature annotation.</text>
</comment>
<dbReference type="PIRSF" id="PIRSF010376">
    <property type="entry name" value="IspE"/>
    <property type="match status" value="1"/>
</dbReference>
<evidence type="ECO:0000259" key="12">
    <source>
        <dbReference type="Pfam" id="PF08544"/>
    </source>
</evidence>
<dbReference type="Gene3D" id="3.30.70.890">
    <property type="entry name" value="GHMP kinase, C-terminal domain"/>
    <property type="match status" value="1"/>
</dbReference>
<dbReference type="EMBL" id="QBKS01000001">
    <property type="protein sequence ID" value="PTX57348.1"/>
    <property type="molecule type" value="Genomic_DNA"/>
</dbReference>
<dbReference type="SUPFAM" id="SSF54211">
    <property type="entry name" value="Ribosomal protein S5 domain 2-like"/>
    <property type="match status" value="1"/>
</dbReference>
<feature type="active site" evidence="10">
    <location>
        <position position="9"/>
    </location>
</feature>
<dbReference type="OrthoDB" id="9809438at2"/>
<dbReference type="GO" id="GO:0019288">
    <property type="term" value="P:isopentenyl diphosphate biosynthetic process, methylerythritol 4-phosphate pathway"/>
    <property type="evidence" value="ECO:0007669"/>
    <property type="project" value="UniProtKB-UniRule"/>
</dbReference>
<organism evidence="13 14">
    <name type="scientific">Litoreibacter ponti</name>
    <dbReference type="NCBI Taxonomy" id="1510457"/>
    <lineage>
        <taxon>Bacteria</taxon>
        <taxon>Pseudomonadati</taxon>
        <taxon>Pseudomonadota</taxon>
        <taxon>Alphaproteobacteria</taxon>
        <taxon>Rhodobacterales</taxon>
        <taxon>Roseobacteraceae</taxon>
        <taxon>Litoreibacter</taxon>
    </lineage>
</organism>